<sequence>MTAGIISTHNLDYYIKSGKVERVRRGCNGTPALFAVDSLPLKYKTEVYRRYPDLQEKAESKPFVESVQPDGEAMQFYADYVLADGRHLSNEKQTEYANNCAIMNAFRECIERANSHRIRQSKAKIKLGEFWKKAAAALPRISDAWPNSLPQNARRLHMKFNEYQKQGAVVFVSKKFQNTNAAKVADVQQEAVLTQMIAHHNNLDNVMIAEYYNKVAEMQGWAAITASTVGVWKDKLDLVTAAGRRGATNFRNERSMQVKRRRPSAAFLMWTLDGWDCELLYQTVKEDAQGRHVTTYSNRLCLEVVLDPCCDYPIGYAIGTHETPALITEALRNAAQHSAELAGQMLRANQLQCDHYGIKAMTPLYLAMSDKLTPARVKNAKAKVVEPYFGYLNKTYCKRCNNWSGYGVTTDPKRQPNSEALNMLRHTFPDEQGVRAQIHAMIAAERQKKHAQMMQLLSKLPTERRLPLTKENYLLYFGDTTGQTNAICGGGLRPTLLGLKREYDTFDLTFRQHAGEKWRVLYDPNDLGEVLAVNEDGTLRYMLTEKYVQPMALADRTAGDALELQKVHDFNDRLEEHVTDRLAETFHTTEELIKDNPRLGNVLNWLCLCDSRGQHKLPRERKRLGIEDAKAVEVTAPTPAPTPKQEEVNDYSIF</sequence>
<dbReference type="Proteomes" id="UP000018072">
    <property type="component" value="Unassembled WGS sequence"/>
</dbReference>
<proteinExistence type="predicted"/>
<dbReference type="STRING" id="1263103.BN741_01900"/>
<gene>
    <name evidence="1" type="ORF">BN741_01900</name>
</gene>
<organism evidence="1 2">
    <name type="scientific">Leyella stercorea CAG:629</name>
    <dbReference type="NCBI Taxonomy" id="1263103"/>
    <lineage>
        <taxon>Bacteria</taxon>
        <taxon>Pseudomonadati</taxon>
        <taxon>Bacteroidota</taxon>
        <taxon>Bacteroidia</taxon>
        <taxon>Bacteroidales</taxon>
        <taxon>Prevotellaceae</taxon>
        <taxon>Leyella</taxon>
    </lineage>
</organism>
<evidence type="ECO:0000313" key="2">
    <source>
        <dbReference type="Proteomes" id="UP000018072"/>
    </source>
</evidence>
<accession>R7H426</accession>
<comment type="caution">
    <text evidence="1">The sequence shown here is derived from an EMBL/GenBank/DDBJ whole genome shotgun (WGS) entry which is preliminary data.</text>
</comment>
<evidence type="ECO:0000313" key="1">
    <source>
        <dbReference type="EMBL" id="CDE34115.1"/>
    </source>
</evidence>
<dbReference type="AlphaFoldDB" id="R7H426"/>
<protein>
    <submittedName>
        <fullName evidence="1">Uncharacterized protein</fullName>
    </submittedName>
</protein>
<name>R7H426_9BACT</name>
<reference evidence="1" key="1">
    <citation type="submission" date="2012-11" db="EMBL/GenBank/DDBJ databases">
        <title>Dependencies among metagenomic species, viruses, plasmids and units of genetic variation.</title>
        <authorList>
            <person name="Nielsen H.B."/>
            <person name="Almeida M."/>
            <person name="Juncker A.S."/>
            <person name="Rasmussen S."/>
            <person name="Li J."/>
            <person name="Sunagawa S."/>
            <person name="Plichta D."/>
            <person name="Gautier L."/>
            <person name="Le Chatelier E."/>
            <person name="Peletier E."/>
            <person name="Bonde I."/>
            <person name="Nielsen T."/>
            <person name="Manichanh C."/>
            <person name="Arumugam M."/>
            <person name="Batto J."/>
            <person name="Santos M.B.Q.D."/>
            <person name="Blom N."/>
            <person name="Borruel N."/>
            <person name="Burgdorf K.S."/>
            <person name="Boumezbeur F."/>
            <person name="Casellas F."/>
            <person name="Dore J."/>
            <person name="Guarner F."/>
            <person name="Hansen T."/>
            <person name="Hildebrand F."/>
            <person name="Kaas R.S."/>
            <person name="Kennedy S."/>
            <person name="Kristiansen K."/>
            <person name="Kultima J.R."/>
            <person name="Leonard P."/>
            <person name="Levenez F."/>
            <person name="Lund O."/>
            <person name="Moumen B."/>
            <person name="Le Paslier D."/>
            <person name="Pons N."/>
            <person name="Pedersen O."/>
            <person name="Prifti E."/>
            <person name="Qin J."/>
            <person name="Raes J."/>
            <person name="Tap J."/>
            <person name="Tims S."/>
            <person name="Ussery D.W."/>
            <person name="Yamada T."/>
            <person name="MetaHit consortium"/>
            <person name="Renault P."/>
            <person name="Sicheritz-Ponten T."/>
            <person name="Bork P."/>
            <person name="Wang J."/>
            <person name="Brunak S."/>
            <person name="Ehrlich S.D."/>
        </authorList>
    </citation>
    <scope>NUCLEOTIDE SEQUENCE [LARGE SCALE GENOMIC DNA]</scope>
</reference>
<dbReference type="RefSeq" id="WP_022430998.1">
    <property type="nucleotide sequence ID" value="NZ_FR899310.1"/>
</dbReference>
<dbReference type="EMBL" id="CBIT010000225">
    <property type="protein sequence ID" value="CDE34115.1"/>
    <property type="molecule type" value="Genomic_DNA"/>
</dbReference>